<sequence length="208" mass="23557">MLRLIDWIYDLITKNRYLFWFCMLVNVVGVVWGGVVWYGPMLLASPLWAWPFIPDCPEAALWATLAFVWLRFGRAPGWFTAFAAFSSIKYGLWTLFFWAKHWSVAGFTDPEVLMELMLFVSHIGLICEGILLARQITPIPGIQRLGVLAWFVASVAIDYGLGYYPPLTYAVPEAYAFWVAASLTGLLGLGLFLLPQYAHNRVSSQVHV</sequence>
<evidence type="ECO:0000256" key="1">
    <source>
        <dbReference type="SAM" id="Phobius"/>
    </source>
</evidence>
<feature type="transmembrane region" description="Helical" evidence="1">
    <location>
        <begin position="17"/>
        <end position="38"/>
    </location>
</feature>
<dbReference type="EMBL" id="ADVR01000092">
    <property type="protein sequence ID" value="EFO80011.1"/>
    <property type="molecule type" value="Genomic_DNA"/>
</dbReference>
<dbReference type="STRING" id="765420.OSCT_2096"/>
<organism evidence="2 3">
    <name type="scientific">Oscillochloris trichoides DG-6</name>
    <dbReference type="NCBI Taxonomy" id="765420"/>
    <lineage>
        <taxon>Bacteria</taxon>
        <taxon>Bacillati</taxon>
        <taxon>Chloroflexota</taxon>
        <taxon>Chloroflexia</taxon>
        <taxon>Chloroflexales</taxon>
        <taxon>Chloroflexineae</taxon>
        <taxon>Oscillochloridaceae</taxon>
        <taxon>Oscillochloris</taxon>
    </lineage>
</organism>
<feature type="transmembrane region" description="Helical" evidence="1">
    <location>
        <begin position="175"/>
        <end position="194"/>
    </location>
</feature>
<gene>
    <name evidence="2" type="ORF">OSCT_2096</name>
</gene>
<dbReference type="AlphaFoldDB" id="E1IFJ5"/>
<feature type="transmembrane region" description="Helical" evidence="1">
    <location>
        <begin position="50"/>
        <end position="70"/>
    </location>
</feature>
<dbReference type="eggNOG" id="COG4347">
    <property type="taxonomic scope" value="Bacteria"/>
</dbReference>
<dbReference type="PANTHER" id="PTHR40042:SF1">
    <property type="entry name" value="DUF1405 DOMAIN-CONTAINING PROTEIN"/>
    <property type="match status" value="1"/>
</dbReference>
<comment type="caution">
    <text evidence="2">The sequence shown here is derived from an EMBL/GenBank/DDBJ whole genome shotgun (WGS) entry which is preliminary data.</text>
</comment>
<reference evidence="2 3" key="1">
    <citation type="journal article" date="2011" name="J. Bacteriol.">
        <title>Draft genome sequence of the anoxygenic filamentous phototrophic bacterium Oscillochloris trichoides subsp. DG-6.</title>
        <authorList>
            <person name="Kuznetsov B.B."/>
            <person name="Ivanovsky R.N."/>
            <person name="Keppen O.I."/>
            <person name="Sukhacheva M.V."/>
            <person name="Bumazhkin B.K."/>
            <person name="Patutina E.O."/>
            <person name="Beletsky A.V."/>
            <person name="Mardanov A.V."/>
            <person name="Baslerov R.V."/>
            <person name="Panteleeva A.N."/>
            <person name="Kolganova T.V."/>
            <person name="Ravin N.V."/>
            <person name="Skryabin K.G."/>
        </authorList>
    </citation>
    <scope>NUCLEOTIDE SEQUENCE [LARGE SCALE GENOMIC DNA]</scope>
    <source>
        <strain evidence="2 3">DG-6</strain>
    </source>
</reference>
<keyword evidence="1" id="KW-0472">Membrane</keyword>
<dbReference type="InterPro" id="IPR009845">
    <property type="entry name" value="DUF1405"/>
</dbReference>
<feature type="transmembrane region" description="Helical" evidence="1">
    <location>
        <begin position="116"/>
        <end position="133"/>
    </location>
</feature>
<keyword evidence="3" id="KW-1185">Reference proteome</keyword>
<feature type="transmembrane region" description="Helical" evidence="1">
    <location>
        <begin position="77"/>
        <end position="96"/>
    </location>
</feature>
<keyword evidence="1" id="KW-1133">Transmembrane helix</keyword>
<feature type="transmembrane region" description="Helical" evidence="1">
    <location>
        <begin position="145"/>
        <end position="163"/>
    </location>
</feature>
<protein>
    <recommendedName>
        <fullName evidence="4">DUF1405 domain-containing protein</fullName>
    </recommendedName>
</protein>
<dbReference type="Pfam" id="PF07187">
    <property type="entry name" value="DUF1405"/>
    <property type="match status" value="1"/>
</dbReference>
<name>E1IFJ5_9CHLR</name>
<evidence type="ECO:0000313" key="2">
    <source>
        <dbReference type="EMBL" id="EFO80011.1"/>
    </source>
</evidence>
<evidence type="ECO:0008006" key="4">
    <source>
        <dbReference type="Google" id="ProtNLM"/>
    </source>
</evidence>
<dbReference type="OrthoDB" id="152213at2"/>
<proteinExistence type="predicted"/>
<dbReference type="Proteomes" id="UP000054010">
    <property type="component" value="Unassembled WGS sequence"/>
</dbReference>
<accession>E1IFJ5</accession>
<evidence type="ECO:0000313" key="3">
    <source>
        <dbReference type="Proteomes" id="UP000054010"/>
    </source>
</evidence>
<dbReference type="HOGENOM" id="CLU_103291_0_0_0"/>
<keyword evidence="1" id="KW-0812">Transmembrane</keyword>
<dbReference type="PANTHER" id="PTHR40042">
    <property type="entry name" value="HYPOTHETICAL MEMBRANE SPANNING PROTEIN"/>
    <property type="match status" value="1"/>
</dbReference>